<dbReference type="Proteomes" id="UP001182556">
    <property type="component" value="Unassembled WGS sequence"/>
</dbReference>
<dbReference type="GO" id="GO:0033309">
    <property type="term" value="C:SBF transcription complex"/>
    <property type="evidence" value="ECO:0007669"/>
    <property type="project" value="TreeGrafter"/>
</dbReference>
<protein>
    <submittedName>
        <fullName evidence="7">Mbp1 and Swi4-like apses protein 1</fullName>
    </submittedName>
</protein>
<dbReference type="FunFam" id="1.25.40.20:FF:000238">
    <property type="entry name" value="Unplaced genomic scaffold supercont1.20, whole genome shotgun sequence"/>
    <property type="match status" value="1"/>
</dbReference>
<feature type="domain" description="HTH APSES-type" evidence="6">
    <location>
        <begin position="16"/>
        <end position="122"/>
    </location>
</feature>
<evidence type="ECO:0000256" key="4">
    <source>
        <dbReference type="SAM" id="Coils"/>
    </source>
</evidence>
<dbReference type="EMBL" id="JAODAN010000004">
    <property type="protein sequence ID" value="KAK1924664.1"/>
    <property type="molecule type" value="Genomic_DNA"/>
</dbReference>
<dbReference type="SUPFAM" id="SSF54616">
    <property type="entry name" value="DNA-binding domain of Mlu1-box binding protein MBP1"/>
    <property type="match status" value="1"/>
</dbReference>
<reference evidence="7" key="1">
    <citation type="submission" date="2023-02" db="EMBL/GenBank/DDBJ databases">
        <title>Identification and recombinant expression of a fungal hydrolase from Papiliotrema laurentii that hydrolyzes apple cutin and clears colloidal polyester polyurethane.</title>
        <authorList>
            <consortium name="DOE Joint Genome Institute"/>
            <person name="Roman V.A."/>
            <person name="Bojanowski C."/>
            <person name="Crable B.R."/>
            <person name="Wagner D.N."/>
            <person name="Hung C.S."/>
            <person name="Nadeau L.J."/>
            <person name="Schratz L."/>
            <person name="Haridas S."/>
            <person name="Pangilinan J."/>
            <person name="Lipzen A."/>
            <person name="Na H."/>
            <person name="Yan M."/>
            <person name="Ng V."/>
            <person name="Grigoriev I.V."/>
            <person name="Spatafora J.W."/>
            <person name="Barlow D."/>
            <person name="Biffinger J."/>
            <person name="Kelley-Loughnane N."/>
            <person name="Varaljay V.A."/>
            <person name="Crookes-Goodson W.J."/>
        </authorList>
    </citation>
    <scope>NUCLEOTIDE SEQUENCE</scope>
    <source>
        <strain evidence="7">5307AH</strain>
    </source>
</reference>
<keyword evidence="8" id="KW-1185">Reference proteome</keyword>
<comment type="caution">
    <text evidence="7">The sequence shown here is derived from an EMBL/GenBank/DDBJ whole genome shotgun (WGS) entry which is preliminary data.</text>
</comment>
<name>A0AAD9FR58_PAPLA</name>
<dbReference type="PROSITE" id="PS50297">
    <property type="entry name" value="ANK_REP_REGION"/>
    <property type="match status" value="2"/>
</dbReference>
<dbReference type="InterPro" id="IPR036887">
    <property type="entry name" value="HTH_APSES_sf"/>
</dbReference>
<dbReference type="Gene3D" id="1.25.40.20">
    <property type="entry name" value="Ankyrin repeat-containing domain"/>
    <property type="match status" value="1"/>
</dbReference>
<dbReference type="Pfam" id="PF00023">
    <property type="entry name" value="Ank"/>
    <property type="match status" value="2"/>
</dbReference>
<feature type="compositionally biased region" description="Low complexity" evidence="5">
    <location>
        <begin position="224"/>
        <end position="233"/>
    </location>
</feature>
<dbReference type="InterPro" id="IPR051642">
    <property type="entry name" value="SWI6-like"/>
</dbReference>
<sequence>MAKKGVVAEANGPNTIYKATYSGVPVYEMICKDVAVMRRRSDAYLNATQILKVAGFDKPQRTRVLEREVQKGEHEKVQGGYGKYQGTWIPIERGLALSKQYGVEDLLRPIIDYVPTSVSPPPAPKHAVAPPSKPRKEKKDASTPLKTGPMSAAALQAQAQLAQGTSSAKRGRKKVVATPEHISSERDDEDSIPEVVPRDDESSSATPSPVPSAVAADTMDVDGDSSSLGPGSSARKRNAAEMMQDDAEQYDHLRRARGQSAVHTPRQSPRPLIPGLDPTLGPEQYTDIILTYFVSETTQIPPILVSPPPDYNPNEQIDDDGHTALHWACAMGRVRVVKLLLTAGASIFIGNHAEQTPLMRSVMFSNNYDVRKFPELYELLHRSTLNIDKHNRTVFHHIANLALTKGKVHAARYYMETILSRLSDYPQELADVINFQDEDGETALTLAARARSRRLVKALLDHGADPKIKNRDFKSAEDYILEDERFRSSPVRPSANGALADGRTMSSVLGETRAPQLYHSEAAKLAGGSCLNDINAHMQSLARSFDAELQGKERDILQAKALLTNIHAEVTEATKVISNLQEQSAPAEGAKRELETLQKDLQGKIGEAMRSGFETWDAGQETRIHQWSNGTDGDYSDLEQERQVPQGGAEVVQAEEDRLRWEIEEKRKKRKELVARLVKAQTETGTGEKIGKYRRLIAAGCGGKVAPSDVDSLMTQFLETLENDAASGVAVPENGVDGAKLAA</sequence>
<dbReference type="Gene3D" id="3.10.260.10">
    <property type="entry name" value="Transcription regulator HTH, APSES-type DNA-binding domain"/>
    <property type="match status" value="1"/>
</dbReference>
<evidence type="ECO:0000313" key="8">
    <source>
        <dbReference type="Proteomes" id="UP001182556"/>
    </source>
</evidence>
<dbReference type="InterPro" id="IPR036770">
    <property type="entry name" value="Ankyrin_rpt-contain_sf"/>
</dbReference>
<dbReference type="SMART" id="SM00248">
    <property type="entry name" value="ANK"/>
    <property type="match status" value="2"/>
</dbReference>
<dbReference type="GO" id="GO:0003677">
    <property type="term" value="F:DNA binding"/>
    <property type="evidence" value="ECO:0007669"/>
    <property type="project" value="InterPro"/>
</dbReference>
<organism evidence="7 8">
    <name type="scientific">Papiliotrema laurentii</name>
    <name type="common">Cryptococcus laurentii</name>
    <dbReference type="NCBI Taxonomy" id="5418"/>
    <lineage>
        <taxon>Eukaryota</taxon>
        <taxon>Fungi</taxon>
        <taxon>Dikarya</taxon>
        <taxon>Basidiomycota</taxon>
        <taxon>Agaricomycotina</taxon>
        <taxon>Tremellomycetes</taxon>
        <taxon>Tremellales</taxon>
        <taxon>Rhynchogastremaceae</taxon>
        <taxon>Papiliotrema</taxon>
    </lineage>
</organism>
<evidence type="ECO:0000256" key="5">
    <source>
        <dbReference type="SAM" id="MobiDB-lite"/>
    </source>
</evidence>
<evidence type="ECO:0000256" key="1">
    <source>
        <dbReference type="ARBA" id="ARBA00022737"/>
    </source>
</evidence>
<keyword evidence="4" id="KW-0175">Coiled coil</keyword>
<dbReference type="InterPro" id="IPR002110">
    <property type="entry name" value="Ankyrin_rpt"/>
</dbReference>
<keyword evidence="2 3" id="KW-0040">ANK repeat</keyword>
<dbReference type="InterPro" id="IPR003163">
    <property type="entry name" value="Tscrpt_reg_HTH_APSES-type"/>
</dbReference>
<feature type="repeat" description="ANK" evidence="3">
    <location>
        <begin position="320"/>
        <end position="352"/>
    </location>
</feature>
<feature type="coiled-coil region" evidence="4">
    <location>
        <begin position="563"/>
        <end position="607"/>
    </location>
</feature>
<accession>A0AAD9FR58</accession>
<evidence type="ECO:0000313" key="7">
    <source>
        <dbReference type="EMBL" id="KAK1924664.1"/>
    </source>
</evidence>
<dbReference type="PROSITE" id="PS51299">
    <property type="entry name" value="HTH_APSES"/>
    <property type="match status" value="1"/>
</dbReference>
<dbReference type="GO" id="GO:0030907">
    <property type="term" value="C:MBF transcription complex"/>
    <property type="evidence" value="ECO:0007669"/>
    <property type="project" value="TreeGrafter"/>
</dbReference>
<evidence type="ECO:0000259" key="6">
    <source>
        <dbReference type="PROSITE" id="PS51299"/>
    </source>
</evidence>
<feature type="compositionally biased region" description="Low complexity" evidence="5">
    <location>
        <begin position="152"/>
        <end position="163"/>
    </location>
</feature>
<proteinExistence type="predicted"/>
<dbReference type="SMART" id="SM01252">
    <property type="entry name" value="KilA-N"/>
    <property type="match status" value="1"/>
</dbReference>
<dbReference type="PRINTS" id="PR01415">
    <property type="entry name" value="ANKYRIN"/>
</dbReference>
<dbReference type="Pfam" id="PF04383">
    <property type="entry name" value="KilA-N"/>
    <property type="match status" value="1"/>
</dbReference>
<feature type="coiled-coil region" evidence="4">
    <location>
        <begin position="649"/>
        <end position="683"/>
    </location>
</feature>
<dbReference type="FunFam" id="3.10.260.10:FF:000001">
    <property type="entry name" value="APSES transcription factor (MbpA)"/>
    <property type="match status" value="1"/>
</dbReference>
<dbReference type="PANTHER" id="PTHR43828">
    <property type="entry name" value="ASPARAGINASE"/>
    <property type="match status" value="1"/>
</dbReference>
<keyword evidence="1" id="KW-0677">Repeat</keyword>
<feature type="repeat" description="ANK" evidence="3">
    <location>
        <begin position="439"/>
        <end position="471"/>
    </location>
</feature>
<evidence type="ECO:0000256" key="2">
    <source>
        <dbReference type="ARBA" id="ARBA00023043"/>
    </source>
</evidence>
<feature type="region of interest" description="Disordered" evidence="5">
    <location>
        <begin position="257"/>
        <end position="279"/>
    </location>
</feature>
<gene>
    <name evidence="7" type="ORF">DB88DRAFT_486350</name>
</gene>
<dbReference type="SUPFAM" id="SSF48403">
    <property type="entry name" value="Ankyrin repeat"/>
    <property type="match status" value="1"/>
</dbReference>
<dbReference type="PANTHER" id="PTHR43828:SF15">
    <property type="entry name" value="TRANSCRIPTION FACTOR MBP1"/>
    <property type="match status" value="1"/>
</dbReference>
<evidence type="ECO:0000256" key="3">
    <source>
        <dbReference type="PROSITE-ProRule" id="PRU00023"/>
    </source>
</evidence>
<dbReference type="PROSITE" id="PS50088">
    <property type="entry name" value="ANK_REPEAT"/>
    <property type="match status" value="2"/>
</dbReference>
<feature type="compositionally biased region" description="Low complexity" evidence="5">
    <location>
        <begin position="203"/>
        <end position="216"/>
    </location>
</feature>
<feature type="region of interest" description="Disordered" evidence="5">
    <location>
        <begin position="115"/>
        <end position="243"/>
    </location>
</feature>
<dbReference type="InterPro" id="IPR018004">
    <property type="entry name" value="KilA/APSES_HTH"/>
</dbReference>
<dbReference type="GO" id="GO:0001228">
    <property type="term" value="F:DNA-binding transcription activator activity, RNA polymerase II-specific"/>
    <property type="evidence" value="ECO:0007669"/>
    <property type="project" value="UniProtKB-ARBA"/>
</dbReference>
<dbReference type="AlphaFoldDB" id="A0AAD9FR58"/>